<organism evidence="2 3">
    <name type="scientific">Turnera subulata</name>
    <dbReference type="NCBI Taxonomy" id="218843"/>
    <lineage>
        <taxon>Eukaryota</taxon>
        <taxon>Viridiplantae</taxon>
        <taxon>Streptophyta</taxon>
        <taxon>Embryophyta</taxon>
        <taxon>Tracheophyta</taxon>
        <taxon>Spermatophyta</taxon>
        <taxon>Magnoliopsida</taxon>
        <taxon>eudicotyledons</taxon>
        <taxon>Gunneridae</taxon>
        <taxon>Pentapetalae</taxon>
        <taxon>rosids</taxon>
        <taxon>fabids</taxon>
        <taxon>Malpighiales</taxon>
        <taxon>Passifloraceae</taxon>
        <taxon>Turnera</taxon>
    </lineage>
</organism>
<reference evidence="2" key="1">
    <citation type="submission" date="2022-02" db="EMBL/GenBank/DDBJ databases">
        <authorList>
            <person name="Henning P.M."/>
            <person name="McCubbin A.G."/>
            <person name="Shore J.S."/>
        </authorList>
    </citation>
    <scope>NUCLEOTIDE SEQUENCE</scope>
    <source>
        <strain evidence="2">F60SS</strain>
        <tissue evidence="2">Leaves</tissue>
    </source>
</reference>
<evidence type="ECO:0000256" key="1">
    <source>
        <dbReference type="SAM" id="Phobius"/>
    </source>
</evidence>
<feature type="transmembrane region" description="Helical" evidence="1">
    <location>
        <begin position="47"/>
        <end position="65"/>
    </location>
</feature>
<keyword evidence="1" id="KW-0472">Membrane</keyword>
<evidence type="ECO:0000313" key="2">
    <source>
        <dbReference type="EMBL" id="KAJ4845863.1"/>
    </source>
</evidence>
<proteinExistence type="predicted"/>
<gene>
    <name evidence="2" type="ORF">Tsubulata_046475</name>
</gene>
<dbReference type="Proteomes" id="UP001141552">
    <property type="component" value="Unassembled WGS sequence"/>
</dbReference>
<dbReference type="EMBL" id="JAKUCV010001552">
    <property type="protein sequence ID" value="KAJ4845863.1"/>
    <property type="molecule type" value="Genomic_DNA"/>
</dbReference>
<keyword evidence="1" id="KW-0812">Transmembrane</keyword>
<keyword evidence="3" id="KW-1185">Reference proteome</keyword>
<comment type="caution">
    <text evidence="2">The sequence shown here is derived from an EMBL/GenBank/DDBJ whole genome shotgun (WGS) entry which is preliminary data.</text>
</comment>
<dbReference type="AlphaFoldDB" id="A0A9Q0JL94"/>
<name>A0A9Q0JL94_9ROSI</name>
<protein>
    <submittedName>
        <fullName evidence="2">Uncharacterized protein</fullName>
    </submittedName>
</protein>
<reference evidence="2" key="2">
    <citation type="journal article" date="2023" name="Plants (Basel)">
        <title>Annotation of the Turnera subulata (Passifloraceae) Draft Genome Reveals the S-Locus Evolved after the Divergence of Turneroideae from Passifloroideae in a Stepwise Manner.</title>
        <authorList>
            <person name="Henning P.M."/>
            <person name="Roalson E.H."/>
            <person name="Mir W."/>
            <person name="McCubbin A.G."/>
            <person name="Shore J.S."/>
        </authorList>
    </citation>
    <scope>NUCLEOTIDE SEQUENCE</scope>
    <source>
        <strain evidence="2">F60SS</strain>
    </source>
</reference>
<accession>A0A9Q0JL94</accession>
<keyword evidence="1" id="KW-1133">Transmembrane helix</keyword>
<evidence type="ECO:0000313" key="3">
    <source>
        <dbReference type="Proteomes" id="UP001141552"/>
    </source>
</evidence>
<sequence length="76" mass="8617">MTIAEQSGCATEDAIMEPIAEQSDRARTFRGANQQEPSMAPMRFKDVVVCIFFGFFMAIILTKWVNNVLFICYRGC</sequence>